<dbReference type="PANTHER" id="PTHR47806:SF1">
    <property type="entry name" value="RIBOSOMAL PROTEIN UL3 GLUTAMINE METHYLTRANSFERASE"/>
    <property type="match status" value="1"/>
</dbReference>
<dbReference type="GO" id="GO:0032259">
    <property type="term" value="P:methylation"/>
    <property type="evidence" value="ECO:0007669"/>
    <property type="project" value="UniProtKB-KW"/>
</dbReference>
<proteinExistence type="predicted"/>
<keyword evidence="5" id="KW-1185">Reference proteome</keyword>
<evidence type="ECO:0000256" key="3">
    <source>
        <dbReference type="ARBA" id="ARBA00022691"/>
    </source>
</evidence>
<evidence type="ECO:0000256" key="2">
    <source>
        <dbReference type="ARBA" id="ARBA00022679"/>
    </source>
</evidence>
<dbReference type="InterPro" id="IPR040758">
    <property type="entry name" value="PrmC_N"/>
</dbReference>
<dbReference type="STRING" id="163359.A9R16_10470"/>
<dbReference type="RefSeq" id="WP_065969756.1">
    <property type="nucleotide sequence ID" value="NZ_CP080624.1"/>
</dbReference>
<dbReference type="Pfam" id="PF17827">
    <property type="entry name" value="PrmC_N"/>
    <property type="match status" value="1"/>
</dbReference>
<keyword evidence="4" id="KW-0689">Ribosomal protein</keyword>
<dbReference type="Gene3D" id="3.40.50.150">
    <property type="entry name" value="Vaccinia Virus protein VP39"/>
    <property type="match status" value="1"/>
</dbReference>
<name>A0A1C2G2E1_9GAMM</name>
<dbReference type="GO" id="GO:0005840">
    <property type="term" value="C:ribosome"/>
    <property type="evidence" value="ECO:0007669"/>
    <property type="project" value="UniProtKB-KW"/>
</dbReference>
<dbReference type="NCBIfam" id="TIGR03533">
    <property type="entry name" value="L3_gln_methyl"/>
    <property type="match status" value="1"/>
</dbReference>
<evidence type="ECO:0000313" key="4">
    <source>
        <dbReference type="EMBL" id="RCN57036.1"/>
    </source>
</evidence>
<keyword evidence="4" id="KW-0687">Ribonucleoprotein</keyword>
<organism evidence="4 5">
    <name type="scientific">Acidiferrobacter thiooxydans</name>
    <dbReference type="NCBI Taxonomy" id="163359"/>
    <lineage>
        <taxon>Bacteria</taxon>
        <taxon>Pseudomonadati</taxon>
        <taxon>Pseudomonadota</taxon>
        <taxon>Gammaproteobacteria</taxon>
        <taxon>Acidiferrobacterales</taxon>
        <taxon>Acidiferrobacteraceae</taxon>
        <taxon>Acidiferrobacter</taxon>
    </lineage>
</organism>
<dbReference type="Gene3D" id="1.10.8.10">
    <property type="entry name" value="DNA helicase RuvA subunit, C-terminal domain"/>
    <property type="match status" value="1"/>
</dbReference>
<reference evidence="4 5" key="1">
    <citation type="submission" date="2018-02" db="EMBL/GenBank/DDBJ databases">
        <title>Insights into the biology of acidophilic members of the Acidiferrobacteraceae family derived from comparative genomic analyses.</title>
        <authorList>
            <person name="Issotta F."/>
            <person name="Thyssen C."/>
            <person name="Mena C."/>
            <person name="Moya A."/>
            <person name="Bellenberg S."/>
            <person name="Sproer C."/>
            <person name="Covarrubias P.C."/>
            <person name="Sand W."/>
            <person name="Quatrini R."/>
            <person name="Vera M."/>
        </authorList>
    </citation>
    <scope>NUCLEOTIDE SEQUENCE [LARGE SCALE GENOMIC DNA]</scope>
    <source>
        <strain evidence="5">m-1</strain>
    </source>
</reference>
<keyword evidence="2 4" id="KW-0808">Transferase</keyword>
<comment type="caution">
    <text evidence="4">The sequence shown here is derived from an EMBL/GenBank/DDBJ whole genome shotgun (WGS) entry which is preliminary data.</text>
</comment>
<accession>A0A1C2G2E1</accession>
<dbReference type="Proteomes" id="UP000253250">
    <property type="component" value="Unassembled WGS sequence"/>
</dbReference>
<dbReference type="GO" id="GO:0003676">
    <property type="term" value="F:nucleic acid binding"/>
    <property type="evidence" value="ECO:0007669"/>
    <property type="project" value="InterPro"/>
</dbReference>
<dbReference type="PROSITE" id="PS00092">
    <property type="entry name" value="N6_MTASE"/>
    <property type="match status" value="1"/>
</dbReference>
<keyword evidence="3" id="KW-0949">S-adenosyl-L-methionine</keyword>
<dbReference type="InterPro" id="IPR002052">
    <property type="entry name" value="DNA_methylase_N6_adenine_CS"/>
</dbReference>
<evidence type="ECO:0000313" key="5">
    <source>
        <dbReference type="Proteomes" id="UP000253250"/>
    </source>
</evidence>
<dbReference type="EMBL" id="PSYR01000002">
    <property type="protein sequence ID" value="RCN57036.1"/>
    <property type="molecule type" value="Genomic_DNA"/>
</dbReference>
<dbReference type="GO" id="GO:0005829">
    <property type="term" value="C:cytosol"/>
    <property type="evidence" value="ECO:0007669"/>
    <property type="project" value="TreeGrafter"/>
</dbReference>
<dbReference type="OrthoDB" id="9800643at2"/>
<dbReference type="InterPro" id="IPR004556">
    <property type="entry name" value="HemK-like"/>
</dbReference>
<sequence length="297" mass="32433">MAYGAPRTVRDHILFVERRLKAARVVFGHGTEDARDEAAWLVAGAMRIAPDALTGRLGTILGRAAVSRIRALLAARIRTRQPLAYLLGEAWFAGHRYIVDRRVIVPRSLIGEFLPEQGGSPLADPDITSILDLCTGSGAIAMAAARAFPGARVDAVDISEDALRVAARNLRLHGMADRVRLIASDLFSNLKGRRYDLILSNPPYVSEAEMAALPREYRNEPALALAGGADGLDLILPLLREAPEHLTDDGRLVLEVGASRATLEARFPEQPFLWLASANDECVGYWHREDLDGWTGD</sequence>
<gene>
    <name evidence="4" type="ORF">C4900_15070</name>
</gene>
<evidence type="ECO:0000256" key="1">
    <source>
        <dbReference type="ARBA" id="ARBA00022603"/>
    </source>
</evidence>
<dbReference type="InterPro" id="IPR007848">
    <property type="entry name" value="Small_mtfrase_dom"/>
</dbReference>
<dbReference type="PIRSF" id="PIRSF037167">
    <property type="entry name" value="Mtase_YfcB_prd"/>
    <property type="match status" value="1"/>
</dbReference>
<protein>
    <submittedName>
        <fullName evidence="4">50S ribosomal protein L3 N(5)-glutamine methyltransferase</fullName>
    </submittedName>
</protein>
<dbReference type="PANTHER" id="PTHR47806">
    <property type="entry name" value="50S RIBOSOMAL PROTEIN L3 GLUTAMINE METHYLTRANSFERASE"/>
    <property type="match status" value="1"/>
</dbReference>
<dbReference type="SUPFAM" id="SSF53335">
    <property type="entry name" value="S-adenosyl-L-methionine-dependent methyltransferases"/>
    <property type="match status" value="1"/>
</dbReference>
<dbReference type="InterPro" id="IPR029063">
    <property type="entry name" value="SAM-dependent_MTases_sf"/>
</dbReference>
<keyword evidence="1 4" id="KW-0489">Methyltransferase</keyword>
<dbReference type="AlphaFoldDB" id="A0A1C2G2E1"/>
<dbReference type="CDD" id="cd02440">
    <property type="entry name" value="AdoMet_MTases"/>
    <property type="match status" value="1"/>
</dbReference>
<dbReference type="Pfam" id="PF05175">
    <property type="entry name" value="MTS"/>
    <property type="match status" value="1"/>
</dbReference>
<dbReference type="GO" id="GO:0036009">
    <property type="term" value="F:protein-glutamine N-methyltransferase activity"/>
    <property type="evidence" value="ECO:0007669"/>
    <property type="project" value="InterPro"/>
</dbReference>
<dbReference type="NCBIfam" id="TIGR00536">
    <property type="entry name" value="hemK_fam"/>
    <property type="match status" value="1"/>
</dbReference>
<dbReference type="InterPro" id="IPR017127">
    <property type="entry name" value="Ribosome_uL3_MTase"/>
</dbReference>